<gene>
    <name evidence="1" type="ORF">AtDm6_3065</name>
</gene>
<dbReference type="Pfam" id="PF05135">
    <property type="entry name" value="Phage_connect_1"/>
    <property type="match status" value="1"/>
</dbReference>
<reference evidence="1 2" key="1">
    <citation type="submission" date="2014-06" db="EMBL/GenBank/DDBJ databases">
        <title>Functional and comparative genomic analyses of the Drosophila gut microbiota identify candidate symbiosis factors.</title>
        <authorList>
            <person name="Newell P.D."/>
            <person name="Chaston J.M."/>
            <person name="Douglas A.E."/>
        </authorList>
    </citation>
    <scope>NUCLEOTIDE SEQUENCE [LARGE SCALE GENOMIC DNA]</scope>
    <source>
        <strain evidence="1 2">DmCS_006</strain>
    </source>
</reference>
<dbReference type="Proteomes" id="UP000029448">
    <property type="component" value="Unassembled WGS sequence"/>
</dbReference>
<dbReference type="STRING" id="104102.AtDm6_3065"/>
<protein>
    <recommendedName>
        <fullName evidence="3">Phage gp6-like head-tail connector protein</fullName>
    </recommendedName>
</protein>
<organism evidence="1 2">
    <name type="scientific">Acetobacter tropicalis</name>
    <dbReference type="NCBI Taxonomy" id="104102"/>
    <lineage>
        <taxon>Bacteria</taxon>
        <taxon>Pseudomonadati</taxon>
        <taxon>Pseudomonadota</taxon>
        <taxon>Alphaproteobacteria</taxon>
        <taxon>Acetobacterales</taxon>
        <taxon>Acetobacteraceae</taxon>
        <taxon>Acetobacter</taxon>
    </lineage>
</organism>
<proteinExistence type="predicted"/>
<evidence type="ECO:0008006" key="3">
    <source>
        <dbReference type="Google" id="ProtNLM"/>
    </source>
</evidence>
<evidence type="ECO:0000313" key="2">
    <source>
        <dbReference type="Proteomes" id="UP000029448"/>
    </source>
</evidence>
<comment type="caution">
    <text evidence="1">The sequence shown here is derived from an EMBL/GenBank/DDBJ whole genome shotgun (WGS) entry which is preliminary data.</text>
</comment>
<dbReference type="InterPro" id="IPR021146">
    <property type="entry name" value="Phage_gp6-like_head-tail"/>
</dbReference>
<sequence length="113" mass="12660">MEFKMTNTNLISTLRTELDLPDDSKDDRLNDILTQAWGIASDYCQQDLTALSPVPQTVTRTVLDIAAAIYHQAGRDRSITEDTCEGVGSTSFGLTRWTDQLTGLDPWRVYYVA</sequence>
<dbReference type="EMBL" id="JOKM01000102">
    <property type="protein sequence ID" value="KGB21429.1"/>
    <property type="molecule type" value="Genomic_DNA"/>
</dbReference>
<accession>A0A094YLB5</accession>
<name>A0A094YLB5_9PROT</name>
<dbReference type="PATRIC" id="fig|104102.7.peg.3027"/>
<evidence type="ECO:0000313" key="1">
    <source>
        <dbReference type="EMBL" id="KGB21429.1"/>
    </source>
</evidence>
<dbReference type="AlphaFoldDB" id="A0A094YLB5"/>
<keyword evidence="2" id="KW-1185">Reference proteome</keyword>